<organism evidence="2 3">
    <name type="scientific">Actinomadura parmotrematis</name>
    <dbReference type="NCBI Taxonomy" id="2864039"/>
    <lineage>
        <taxon>Bacteria</taxon>
        <taxon>Bacillati</taxon>
        <taxon>Actinomycetota</taxon>
        <taxon>Actinomycetes</taxon>
        <taxon>Streptosporangiales</taxon>
        <taxon>Thermomonosporaceae</taxon>
        <taxon>Actinomadura</taxon>
    </lineage>
</organism>
<dbReference type="Gene3D" id="2.60.120.10">
    <property type="entry name" value="Jelly Rolls"/>
    <property type="match status" value="1"/>
</dbReference>
<evidence type="ECO:0000313" key="3">
    <source>
        <dbReference type="Proteomes" id="UP000774570"/>
    </source>
</evidence>
<dbReference type="InterPro" id="IPR011051">
    <property type="entry name" value="RmlC_Cupin_sf"/>
</dbReference>
<dbReference type="PANTHER" id="PTHR40943:SF1">
    <property type="entry name" value="CYTOPLASMIC PROTEIN"/>
    <property type="match status" value="1"/>
</dbReference>
<dbReference type="SUPFAM" id="SSF51182">
    <property type="entry name" value="RmlC-like cupins"/>
    <property type="match status" value="1"/>
</dbReference>
<feature type="domain" description="(S)-ureidoglycine aminohydrolase cupin" evidence="1">
    <location>
        <begin position="39"/>
        <end position="109"/>
    </location>
</feature>
<evidence type="ECO:0000313" key="2">
    <source>
        <dbReference type="EMBL" id="MBW8484278.1"/>
    </source>
</evidence>
<dbReference type="PANTHER" id="PTHR40943">
    <property type="entry name" value="CYTOPLASMIC PROTEIN-RELATED"/>
    <property type="match status" value="1"/>
</dbReference>
<dbReference type="Proteomes" id="UP000774570">
    <property type="component" value="Unassembled WGS sequence"/>
</dbReference>
<dbReference type="Pfam" id="PF05899">
    <property type="entry name" value="Cupin_3"/>
    <property type="match status" value="1"/>
</dbReference>
<name>A0ABS7FV48_9ACTN</name>
<sequence length="117" mass="12174">MTTPRIAAARLVVQDLAAATAEPDGASAALSTAHTVLHESGPLEIGVWEAGPGTDTDVEADEVFLVLAGTGTVTFDDGSVLTLNPGALVHLRAGDRTTWHLTTRLRKLYLTGLPTEA</sequence>
<protein>
    <submittedName>
        <fullName evidence="2">Cupin domain-containing protein</fullName>
    </submittedName>
</protein>
<reference evidence="2 3" key="1">
    <citation type="submission" date="2021-07" db="EMBL/GenBank/DDBJ databases">
        <title>Actinomadura sp. PM05-2 isolated from lichen.</title>
        <authorList>
            <person name="Somphong A."/>
            <person name="Phongsopitanun W."/>
            <person name="Tanasupawat S."/>
            <person name="Peongsungnone V."/>
        </authorList>
    </citation>
    <scope>NUCLEOTIDE SEQUENCE [LARGE SCALE GENOMIC DNA]</scope>
    <source>
        <strain evidence="2 3">PM05-2</strain>
    </source>
</reference>
<gene>
    <name evidence="2" type="ORF">K1Y72_17985</name>
</gene>
<evidence type="ECO:0000259" key="1">
    <source>
        <dbReference type="Pfam" id="PF05899"/>
    </source>
</evidence>
<dbReference type="InterPro" id="IPR008579">
    <property type="entry name" value="UGlyAH_Cupin_dom"/>
</dbReference>
<dbReference type="EMBL" id="JAIBOA010000010">
    <property type="protein sequence ID" value="MBW8484278.1"/>
    <property type="molecule type" value="Genomic_DNA"/>
</dbReference>
<accession>A0ABS7FV48</accession>
<dbReference type="RefSeq" id="WP_220167498.1">
    <property type="nucleotide sequence ID" value="NZ_JAIBOA010000010.1"/>
</dbReference>
<proteinExistence type="predicted"/>
<dbReference type="InterPro" id="IPR014710">
    <property type="entry name" value="RmlC-like_jellyroll"/>
</dbReference>
<keyword evidence="3" id="KW-1185">Reference proteome</keyword>
<comment type="caution">
    <text evidence="2">The sequence shown here is derived from an EMBL/GenBank/DDBJ whole genome shotgun (WGS) entry which is preliminary data.</text>
</comment>